<gene>
    <name evidence="4" type="ORF">QNH39_08410</name>
</gene>
<reference evidence="4" key="1">
    <citation type="submission" date="2023-05" db="EMBL/GenBank/DDBJ databases">
        <title>Comparative genomics of Bacillaceae isolates and their secondary metabolite potential.</title>
        <authorList>
            <person name="Song L."/>
            <person name="Nielsen L.J."/>
            <person name="Mohite O."/>
            <person name="Xu X."/>
            <person name="Weber T."/>
            <person name="Kovacs A.T."/>
        </authorList>
    </citation>
    <scope>NUCLEOTIDE SEQUENCE</scope>
    <source>
        <strain evidence="4">XLM17</strain>
    </source>
</reference>
<accession>A0AA95SE60</accession>
<evidence type="ECO:0000259" key="3">
    <source>
        <dbReference type="PROSITE" id="PS51000"/>
    </source>
</evidence>
<keyword evidence="1" id="KW-0805">Transcription regulation</keyword>
<proteinExistence type="predicted"/>
<evidence type="ECO:0000313" key="4">
    <source>
        <dbReference type="EMBL" id="WHY87838.1"/>
    </source>
</evidence>
<dbReference type="InterPro" id="IPR036388">
    <property type="entry name" value="WH-like_DNA-bd_sf"/>
</dbReference>
<dbReference type="InterPro" id="IPR008719">
    <property type="entry name" value="N2O_reductase_NosL"/>
</dbReference>
<protein>
    <submittedName>
        <fullName evidence="4">DeoR family transcriptional regulator</fullName>
    </submittedName>
</protein>
<dbReference type="InterPro" id="IPR036390">
    <property type="entry name" value="WH_DNA-bd_sf"/>
</dbReference>
<evidence type="ECO:0000256" key="1">
    <source>
        <dbReference type="ARBA" id="ARBA00023015"/>
    </source>
</evidence>
<dbReference type="PANTHER" id="PTHR41247">
    <property type="entry name" value="HTH-TYPE TRANSCRIPTIONAL REPRESSOR YCNK"/>
    <property type="match status" value="1"/>
</dbReference>
<keyword evidence="2" id="KW-0804">Transcription</keyword>
<dbReference type="SUPFAM" id="SSF46785">
    <property type="entry name" value="Winged helix' DNA-binding domain"/>
    <property type="match status" value="1"/>
</dbReference>
<dbReference type="Pfam" id="PF08220">
    <property type="entry name" value="HTH_DeoR"/>
    <property type="match status" value="1"/>
</dbReference>
<evidence type="ECO:0000256" key="2">
    <source>
        <dbReference type="ARBA" id="ARBA00023163"/>
    </source>
</evidence>
<dbReference type="Gene3D" id="1.10.10.10">
    <property type="entry name" value="Winged helix-like DNA-binding domain superfamily/Winged helix DNA-binding domain"/>
    <property type="match status" value="1"/>
</dbReference>
<dbReference type="AlphaFoldDB" id="A0AA95SE60"/>
<dbReference type="GO" id="GO:0003700">
    <property type="term" value="F:DNA-binding transcription factor activity"/>
    <property type="evidence" value="ECO:0007669"/>
    <property type="project" value="InterPro"/>
</dbReference>
<evidence type="ECO:0000313" key="5">
    <source>
        <dbReference type="Proteomes" id="UP001178288"/>
    </source>
</evidence>
<dbReference type="SUPFAM" id="SSF160387">
    <property type="entry name" value="NosL/MerB-like"/>
    <property type="match status" value="1"/>
</dbReference>
<organism evidence="4 5">
    <name type="scientific">Neobacillus novalis</name>
    <dbReference type="NCBI Taxonomy" id="220687"/>
    <lineage>
        <taxon>Bacteria</taxon>
        <taxon>Bacillati</taxon>
        <taxon>Bacillota</taxon>
        <taxon>Bacilli</taxon>
        <taxon>Bacillales</taxon>
        <taxon>Bacillaceae</taxon>
        <taxon>Neobacillus</taxon>
    </lineage>
</organism>
<dbReference type="PANTHER" id="PTHR41247:SF1">
    <property type="entry name" value="HTH-TYPE TRANSCRIPTIONAL REPRESSOR YCNK"/>
    <property type="match status" value="1"/>
</dbReference>
<dbReference type="EMBL" id="CP126114">
    <property type="protein sequence ID" value="WHY87838.1"/>
    <property type="molecule type" value="Genomic_DNA"/>
</dbReference>
<sequence>MLPIERRQQIIKWLDKEGSLAISEISTRLQVSEMTVYRDIKPLLEENMISKTSGGISLAPIVNSPSNVCSYCLKELHNRHPIQIITNDSRVEQLCCPHCGLLRYKNIEKDVSQIICRDFLQNSTISAKMAYYLMDTDFNLNCCQPQVLTFGSLKQTEQFQRGFGGIILRFDEAIVEIEKRMNGSKGCSCNHERLN</sequence>
<keyword evidence="5" id="KW-1185">Reference proteome</keyword>
<dbReference type="InterPro" id="IPR001034">
    <property type="entry name" value="DeoR_HTH"/>
</dbReference>
<feature type="domain" description="HTH deoR-type" evidence="3">
    <location>
        <begin position="3"/>
        <end position="58"/>
    </location>
</feature>
<dbReference type="Proteomes" id="UP001178288">
    <property type="component" value="Chromosome"/>
</dbReference>
<dbReference type="SMART" id="SM00420">
    <property type="entry name" value="HTH_DEOR"/>
    <property type="match status" value="1"/>
</dbReference>
<dbReference type="PROSITE" id="PS51000">
    <property type="entry name" value="HTH_DEOR_2"/>
    <property type="match status" value="1"/>
</dbReference>
<dbReference type="KEGG" id="nnv:QNH39_08410"/>
<name>A0AA95SE60_9BACI</name>
<dbReference type="RefSeq" id="WP_066084660.1">
    <property type="nucleotide sequence ID" value="NZ_CP126114.1"/>
</dbReference>